<comment type="caution">
    <text evidence="8">The sequence shown here is derived from an EMBL/GenBank/DDBJ whole genome shotgun (WGS) entry which is preliminary data.</text>
</comment>
<evidence type="ECO:0000256" key="7">
    <source>
        <dbReference type="SAM" id="Phobius"/>
    </source>
</evidence>
<evidence type="ECO:0000256" key="1">
    <source>
        <dbReference type="ARBA" id="ARBA00004533"/>
    </source>
</evidence>
<keyword evidence="7" id="KW-0812">Transmembrane</keyword>
<keyword evidence="6 8" id="KW-0012">Acyltransferase</keyword>
<dbReference type="PANTHER" id="PTHR30606">
    <property type="entry name" value="LIPID A BIOSYNTHESIS LAUROYL ACYLTRANSFERASE"/>
    <property type="match status" value="1"/>
</dbReference>
<dbReference type="GO" id="GO:0016746">
    <property type="term" value="F:acyltransferase activity"/>
    <property type="evidence" value="ECO:0007669"/>
    <property type="project" value="UniProtKB-KW"/>
</dbReference>
<evidence type="ECO:0000256" key="5">
    <source>
        <dbReference type="ARBA" id="ARBA00023136"/>
    </source>
</evidence>
<keyword evidence="7" id="KW-1133">Transmembrane helix</keyword>
<reference evidence="9" key="1">
    <citation type="journal article" date="2019" name="Int. J. Syst. Evol. Microbiol.">
        <title>The Global Catalogue of Microorganisms (GCM) 10K type strain sequencing project: providing services to taxonomists for standard genome sequencing and annotation.</title>
        <authorList>
            <consortium name="The Broad Institute Genomics Platform"/>
            <consortium name="The Broad Institute Genome Sequencing Center for Infectious Disease"/>
            <person name="Wu L."/>
            <person name="Ma J."/>
        </authorList>
    </citation>
    <scope>NUCLEOTIDE SEQUENCE [LARGE SCALE GENOMIC DNA]</scope>
    <source>
        <strain evidence="9">DT92</strain>
    </source>
</reference>
<dbReference type="InterPro" id="IPR004960">
    <property type="entry name" value="LipA_acyltrans"/>
</dbReference>
<gene>
    <name evidence="8" type="ORF">ACFSJT_15130</name>
</gene>
<name>A0ABW5B0G0_9FLAO</name>
<comment type="subcellular location">
    <subcellularLocation>
        <location evidence="1">Cell inner membrane</location>
    </subcellularLocation>
</comment>
<keyword evidence="9" id="KW-1185">Reference proteome</keyword>
<protein>
    <submittedName>
        <fullName evidence="8">Lysophospholipid acyltransferase family protein</fullName>
    </submittedName>
</protein>
<proteinExistence type="predicted"/>
<evidence type="ECO:0000313" key="8">
    <source>
        <dbReference type="EMBL" id="MFD2188135.1"/>
    </source>
</evidence>
<dbReference type="EMBL" id="JBHUHY010000016">
    <property type="protein sequence ID" value="MFD2188135.1"/>
    <property type="molecule type" value="Genomic_DNA"/>
</dbReference>
<dbReference type="PIRSF" id="PIRSF026649">
    <property type="entry name" value="MsbB"/>
    <property type="match status" value="1"/>
</dbReference>
<dbReference type="Pfam" id="PF03279">
    <property type="entry name" value="Lip_A_acyltrans"/>
    <property type="match status" value="1"/>
</dbReference>
<accession>A0ABW5B0G0</accession>
<keyword evidence="4" id="KW-0808">Transferase</keyword>
<dbReference type="CDD" id="cd07984">
    <property type="entry name" value="LPLAT_LABLAT-like"/>
    <property type="match status" value="1"/>
</dbReference>
<evidence type="ECO:0000256" key="2">
    <source>
        <dbReference type="ARBA" id="ARBA00022475"/>
    </source>
</evidence>
<feature type="transmembrane region" description="Helical" evidence="7">
    <location>
        <begin position="20"/>
        <end position="39"/>
    </location>
</feature>
<sequence>MQLIIYRLVYPILWFISKLPWRLFYAFSTTVFFLTYYIFRYRRKTVTENLTLVFPQKSIQEISSIRKDFYKHMCDMFLEMIKSISISNEEMKERFKVTNLNTLNELEAKGESIMVFMAHYASYEWANVVDIQTNIQAVGIYKPLANKYFDRLVRRIRARFGSRVIPTKNAMEEITKDKNRDGVRMYGLAADQSPKIYKATYWTDFMGVKVPTFLGAEVLAKRLGIKVFYLKVEKVKRGYYEATFVPIADDPNTCEEYAIVKNYLRILEKQIKNKPQYYLWTHKRWKHRNAISEAPEGATID</sequence>
<organism evidence="8 9">
    <name type="scientific">Aquimarina celericrescens</name>
    <dbReference type="NCBI Taxonomy" id="1964542"/>
    <lineage>
        <taxon>Bacteria</taxon>
        <taxon>Pseudomonadati</taxon>
        <taxon>Bacteroidota</taxon>
        <taxon>Flavobacteriia</taxon>
        <taxon>Flavobacteriales</taxon>
        <taxon>Flavobacteriaceae</taxon>
        <taxon>Aquimarina</taxon>
    </lineage>
</organism>
<dbReference type="PANTHER" id="PTHR30606:SF10">
    <property type="entry name" value="PHOSPHATIDYLINOSITOL MANNOSIDE ACYLTRANSFERASE"/>
    <property type="match status" value="1"/>
</dbReference>
<evidence type="ECO:0000313" key="9">
    <source>
        <dbReference type="Proteomes" id="UP001597344"/>
    </source>
</evidence>
<dbReference type="RefSeq" id="WP_378321152.1">
    <property type="nucleotide sequence ID" value="NZ_JBHUHY010000016.1"/>
</dbReference>
<dbReference type="Proteomes" id="UP001597344">
    <property type="component" value="Unassembled WGS sequence"/>
</dbReference>
<keyword evidence="2" id="KW-1003">Cell membrane</keyword>
<keyword evidence="5 7" id="KW-0472">Membrane</keyword>
<keyword evidence="3" id="KW-0997">Cell inner membrane</keyword>
<evidence type="ECO:0000256" key="6">
    <source>
        <dbReference type="ARBA" id="ARBA00023315"/>
    </source>
</evidence>
<evidence type="ECO:0000256" key="4">
    <source>
        <dbReference type="ARBA" id="ARBA00022679"/>
    </source>
</evidence>
<evidence type="ECO:0000256" key="3">
    <source>
        <dbReference type="ARBA" id="ARBA00022519"/>
    </source>
</evidence>